<evidence type="ECO:0000313" key="12">
    <source>
        <dbReference type="EMBL" id="EGV66400.1"/>
    </source>
</evidence>
<keyword evidence="5" id="KW-0808">Transferase</keyword>
<feature type="transmembrane region" description="Helical" evidence="11">
    <location>
        <begin position="177"/>
        <end position="200"/>
    </location>
</feature>
<keyword evidence="8 11" id="KW-1133">Transmembrane helix</keyword>
<evidence type="ECO:0000256" key="5">
    <source>
        <dbReference type="ARBA" id="ARBA00022679"/>
    </source>
</evidence>
<evidence type="ECO:0000256" key="8">
    <source>
        <dbReference type="ARBA" id="ARBA00022989"/>
    </source>
</evidence>
<dbReference type="AlphaFoldDB" id="G3AXJ4"/>
<evidence type="ECO:0000256" key="4">
    <source>
        <dbReference type="ARBA" id="ARBA00022676"/>
    </source>
</evidence>
<reference evidence="12 13" key="1">
    <citation type="journal article" date="2011" name="Proc. Natl. Acad. Sci. U.S.A.">
        <title>Comparative genomics of xylose-fermenting fungi for enhanced biofuel production.</title>
        <authorList>
            <person name="Wohlbach D.J."/>
            <person name="Kuo A."/>
            <person name="Sato T.K."/>
            <person name="Potts K.M."/>
            <person name="Salamov A.A."/>
            <person name="LaButti K.M."/>
            <person name="Sun H."/>
            <person name="Clum A."/>
            <person name="Pangilinan J.L."/>
            <person name="Lindquist E.A."/>
            <person name="Lucas S."/>
            <person name="Lapidus A."/>
            <person name="Jin M."/>
            <person name="Gunawan C."/>
            <person name="Balan V."/>
            <person name="Dale B.E."/>
            <person name="Jeffries T.W."/>
            <person name="Zinkel R."/>
            <person name="Barry K.W."/>
            <person name="Grigoriev I.V."/>
            <person name="Gasch A.P."/>
        </authorList>
    </citation>
    <scope>NUCLEOTIDE SEQUENCE [LARGE SCALE GENOMIC DNA]</scope>
    <source>
        <strain evidence="13">ATCC 10573 / BCRC 21748 / CBS 615 / JCM 9827 / NBRC 10315 / NRRL Y-1498 / VKM Y-70</strain>
    </source>
</reference>
<keyword evidence="9 11" id="KW-0472">Membrane</keyword>
<dbReference type="InterPro" id="IPR005599">
    <property type="entry name" value="GPI_mannosylTrfase"/>
</dbReference>
<keyword evidence="6 11" id="KW-0812">Transmembrane</keyword>
<keyword evidence="7 11" id="KW-0256">Endoplasmic reticulum</keyword>
<evidence type="ECO:0000313" key="13">
    <source>
        <dbReference type="Proteomes" id="UP000000707"/>
    </source>
</evidence>
<keyword evidence="3" id="KW-0337">GPI-anchor biosynthesis</keyword>
<comment type="subcellular location">
    <subcellularLocation>
        <location evidence="1 11">Endoplasmic reticulum membrane</location>
        <topology evidence="1 11">Multi-pass membrane protein</topology>
    </subcellularLocation>
</comment>
<dbReference type="GO" id="GO:0006506">
    <property type="term" value="P:GPI anchor biosynthetic process"/>
    <property type="evidence" value="ECO:0007669"/>
    <property type="project" value="UniProtKB-KW"/>
</dbReference>
<evidence type="ECO:0000256" key="11">
    <source>
        <dbReference type="RuleBase" id="RU363075"/>
    </source>
</evidence>
<dbReference type="EC" id="2.4.1.-" evidence="11"/>
<sequence length="541" mass="62228">MSSGVSWRQVYIVTIILRFILGISDSYIHPDEHFQNFEVLASKFFGFSTTIPWEFESDLPARSFGPLYLFYGPLFAFIKFFGVKVTPKAVWYMARLQLIFVNWLVTDMCLYRLLPTKPERVKAVFFTSTSYITLVLQSHCFSNSLETPLVLISLLIISDLRFDSEVRDVTVCSYDKLFYFGIAIAIGIFNRVTFPAFLVIPSYFLLKYIWKFKIGLLVGILGFMIPTTLFIFIDTYEFKHIVLVSSPRELVITPLNNLIYNSSYKNLALHGIHPFYTHVLINLPQVFGPLLCVLFYKGRNNYYRTVPFLSFVSGLTILSFVPHQELRFLMPLLPIASCCIDFSRIMGVDTESEEIKEKIISNENNLKPDKVLTRSSNFATSIIVLWYLFNIVMCLLMGILHQGGVIPALDYSHANLVLQNEKFVQIWWRTYSPPTWLLGSPKYSTIMVTLEQFNTSLLKKYDNLIIDAMGSDQKDIYDIIKGVQSTNKKLMLVAPVASINCDFESSSLQMIWKYSYHLDLDHLNFESLECLAPGLGIYEII</sequence>
<protein>
    <recommendedName>
        <fullName evidence="11">Mannosyltransferase</fullName>
        <ecNumber evidence="11">2.4.1.-</ecNumber>
    </recommendedName>
</protein>
<evidence type="ECO:0000256" key="10">
    <source>
        <dbReference type="ARBA" id="ARBA00038466"/>
    </source>
</evidence>
<dbReference type="PANTHER" id="PTHR22760:SF3">
    <property type="entry name" value="GPI MANNOSYLTRANSFERASE 4"/>
    <property type="match status" value="1"/>
</dbReference>
<feature type="transmembrane region" description="Helical" evidence="11">
    <location>
        <begin position="378"/>
        <end position="400"/>
    </location>
</feature>
<evidence type="ECO:0000256" key="3">
    <source>
        <dbReference type="ARBA" id="ARBA00022502"/>
    </source>
</evidence>
<proteinExistence type="inferred from homology"/>
<gene>
    <name evidence="12" type="ORF">CANTEDRAFT_96454</name>
</gene>
<dbReference type="Proteomes" id="UP000000707">
    <property type="component" value="Unassembled WGS sequence"/>
</dbReference>
<feature type="transmembrane region" description="Helical" evidence="11">
    <location>
        <begin position="212"/>
        <end position="233"/>
    </location>
</feature>
<evidence type="ECO:0000256" key="7">
    <source>
        <dbReference type="ARBA" id="ARBA00022824"/>
    </source>
</evidence>
<dbReference type="HOGENOM" id="CLU_022957_2_0_1"/>
<organism evidence="13">
    <name type="scientific">Candida tenuis (strain ATCC 10573 / BCRC 21748 / CBS 615 / JCM 9827 / NBRC 10315 / NRRL Y-1498 / VKM Y-70)</name>
    <name type="common">Yeast</name>
    <name type="synonym">Yamadazyma tenuis</name>
    <dbReference type="NCBI Taxonomy" id="590646"/>
    <lineage>
        <taxon>Eukaryota</taxon>
        <taxon>Fungi</taxon>
        <taxon>Dikarya</taxon>
        <taxon>Ascomycota</taxon>
        <taxon>Saccharomycotina</taxon>
        <taxon>Pichiomycetes</taxon>
        <taxon>Debaryomycetaceae</taxon>
        <taxon>Yamadazyma</taxon>
    </lineage>
</organism>
<dbReference type="eggNOG" id="KOG4123">
    <property type="taxonomic scope" value="Eukaryota"/>
</dbReference>
<dbReference type="GO" id="GO:0005789">
    <property type="term" value="C:endoplasmic reticulum membrane"/>
    <property type="evidence" value="ECO:0007669"/>
    <property type="project" value="UniProtKB-SubCell"/>
</dbReference>
<evidence type="ECO:0000256" key="1">
    <source>
        <dbReference type="ARBA" id="ARBA00004477"/>
    </source>
</evidence>
<dbReference type="PANTHER" id="PTHR22760">
    <property type="entry name" value="GLYCOSYLTRANSFERASE"/>
    <property type="match status" value="1"/>
</dbReference>
<comment type="similarity">
    <text evidence="10">Belongs to the glycosyltransferase 22 family. PIGZ subfamily.</text>
</comment>
<keyword evidence="13" id="KW-1185">Reference proteome</keyword>
<dbReference type="EMBL" id="GL996510">
    <property type="protein sequence ID" value="EGV66400.1"/>
    <property type="molecule type" value="Genomic_DNA"/>
</dbReference>
<name>G3AXJ4_CANTC</name>
<evidence type="ECO:0000256" key="9">
    <source>
        <dbReference type="ARBA" id="ARBA00023136"/>
    </source>
</evidence>
<evidence type="ECO:0000256" key="2">
    <source>
        <dbReference type="ARBA" id="ARBA00004687"/>
    </source>
</evidence>
<keyword evidence="4 11" id="KW-0328">Glycosyltransferase</keyword>
<evidence type="ECO:0000256" key="6">
    <source>
        <dbReference type="ARBA" id="ARBA00022692"/>
    </source>
</evidence>
<dbReference type="GO" id="GO:0000026">
    <property type="term" value="F:alpha-1,2-mannosyltransferase activity"/>
    <property type="evidence" value="ECO:0007669"/>
    <property type="project" value="TreeGrafter"/>
</dbReference>
<comment type="pathway">
    <text evidence="2">Glycolipid biosynthesis; glycosylphosphatidylinositol-anchor biosynthesis.</text>
</comment>
<dbReference type="Pfam" id="PF03901">
    <property type="entry name" value="Glyco_transf_22"/>
    <property type="match status" value="1"/>
</dbReference>
<accession>G3AXJ4</accession>
<dbReference type="STRING" id="590646.G3AXJ4"/>
<dbReference type="GeneID" id="18250610"/>
<feature type="transmembrane region" description="Helical" evidence="11">
    <location>
        <begin position="67"/>
        <end position="83"/>
    </location>
</feature>
<feature type="transmembrane region" description="Helical" evidence="11">
    <location>
        <begin position="302"/>
        <end position="321"/>
    </location>
</feature>
<dbReference type="KEGG" id="cten:18250610"/>
<dbReference type="OrthoDB" id="10066429at2759"/>